<name>A0ABV1ZUB8_9ACTN</name>
<evidence type="ECO:0000313" key="2">
    <source>
        <dbReference type="Proteomes" id="UP001432401"/>
    </source>
</evidence>
<evidence type="ECO:0000313" key="1">
    <source>
        <dbReference type="EMBL" id="MES0834654.1"/>
    </source>
</evidence>
<sequence>MATQALAPEEQQEILRRIGGILLGLAPEGWTEIRCHYSGLVGISTIHTEAAVGDGKVHRIDPPDSVWDEMDKLRPGMYSEGKGTWFSAVYTIERPARFHVTYDYDNPPEFDVPPSDGSFVLEQRHFPRSEENIPEWMRERIRSAGEMSE</sequence>
<comment type="caution">
    <text evidence="1">The sequence shown here is derived from an EMBL/GenBank/DDBJ whole genome shotgun (WGS) entry which is preliminary data.</text>
</comment>
<keyword evidence="2" id="KW-1185">Reference proteome</keyword>
<dbReference type="SUPFAM" id="SSF160424">
    <property type="entry name" value="BH3703-like"/>
    <property type="match status" value="1"/>
</dbReference>
<dbReference type="EMBL" id="JBEQNB010000006">
    <property type="protein sequence ID" value="MES0834654.1"/>
    <property type="molecule type" value="Genomic_DNA"/>
</dbReference>
<accession>A0ABV1ZUB8</accession>
<dbReference type="InterPro" id="IPR036170">
    <property type="entry name" value="YezG-like_sf"/>
</dbReference>
<proteinExistence type="predicted"/>
<dbReference type="Proteomes" id="UP001432401">
    <property type="component" value="Unassembled WGS sequence"/>
</dbReference>
<evidence type="ECO:0008006" key="3">
    <source>
        <dbReference type="Google" id="ProtNLM"/>
    </source>
</evidence>
<protein>
    <recommendedName>
        <fullName evidence="3">DUF600 family protein</fullName>
    </recommendedName>
</protein>
<dbReference type="RefSeq" id="WP_352983772.1">
    <property type="nucleotide sequence ID" value="NZ_JBEQNA010000006.1"/>
</dbReference>
<organism evidence="1 2">
    <name type="scientific">Nocardiopsis tropica</name>
    <dbReference type="NCBI Taxonomy" id="109330"/>
    <lineage>
        <taxon>Bacteria</taxon>
        <taxon>Bacillati</taxon>
        <taxon>Actinomycetota</taxon>
        <taxon>Actinomycetes</taxon>
        <taxon>Streptosporangiales</taxon>
        <taxon>Nocardiopsidaceae</taxon>
        <taxon>Nocardiopsis</taxon>
    </lineage>
</organism>
<reference evidence="1 2" key="1">
    <citation type="submission" date="2024-06" db="EMBL/GenBank/DDBJ databases">
        <authorList>
            <person name="Bataeva Y.V."/>
            <person name="Grigorian L.N."/>
            <person name="Solomentsev V.I."/>
        </authorList>
    </citation>
    <scope>NUCLEOTIDE SEQUENCE [LARGE SCALE GENOMIC DNA]</scope>
    <source>
        <strain evidence="2">SCPM-O-B-12605 (RCAM04882)</strain>
    </source>
</reference>
<gene>
    <name evidence="1" type="ORF">ABUK86_12790</name>
</gene>